<feature type="transmembrane region" description="Helical" evidence="1">
    <location>
        <begin position="6"/>
        <end position="24"/>
    </location>
</feature>
<dbReference type="Proteomes" id="UP000636453">
    <property type="component" value="Unassembled WGS sequence"/>
</dbReference>
<sequence>MELLVAIGSLSLVAGIAGIASILVSRKGATPSHRWACVAGIASLVSQPVLLVGLGGLMAQFLFASLASPAGIALIVGCVAALVSTIASAVFVVRLRPRPDSASKPTPPRAA</sequence>
<protein>
    <submittedName>
        <fullName evidence="2">Uncharacterized protein</fullName>
    </submittedName>
</protein>
<comment type="caution">
    <text evidence="2">The sequence shown here is derived from an EMBL/GenBank/DDBJ whole genome shotgun (WGS) entry which is preliminary data.</text>
</comment>
<keyword evidence="1" id="KW-0472">Membrane</keyword>
<evidence type="ECO:0000256" key="1">
    <source>
        <dbReference type="SAM" id="Phobius"/>
    </source>
</evidence>
<keyword evidence="1" id="KW-1133">Transmembrane helix</keyword>
<proteinExistence type="predicted"/>
<accession>A0A918YX43</accession>
<organism evidence="2 3">
    <name type="scientific">Vulcaniibacterium thermophilum</name>
    <dbReference type="NCBI Taxonomy" id="1169913"/>
    <lineage>
        <taxon>Bacteria</taxon>
        <taxon>Pseudomonadati</taxon>
        <taxon>Pseudomonadota</taxon>
        <taxon>Gammaproteobacteria</taxon>
        <taxon>Lysobacterales</taxon>
        <taxon>Lysobacteraceae</taxon>
        <taxon>Vulcaniibacterium</taxon>
    </lineage>
</organism>
<dbReference type="RefSeq" id="WP_146474390.1">
    <property type="nucleotide sequence ID" value="NZ_BNCF01000002.1"/>
</dbReference>
<gene>
    <name evidence="2" type="ORF">GCM10007167_04860</name>
</gene>
<evidence type="ECO:0000313" key="3">
    <source>
        <dbReference type="Proteomes" id="UP000636453"/>
    </source>
</evidence>
<feature type="transmembrane region" description="Helical" evidence="1">
    <location>
        <begin position="70"/>
        <end position="93"/>
    </location>
</feature>
<dbReference type="EMBL" id="BNCF01000002">
    <property type="protein sequence ID" value="GHE26802.1"/>
    <property type="molecule type" value="Genomic_DNA"/>
</dbReference>
<dbReference type="AlphaFoldDB" id="A0A918YX43"/>
<evidence type="ECO:0000313" key="2">
    <source>
        <dbReference type="EMBL" id="GHE26802.1"/>
    </source>
</evidence>
<reference evidence="2" key="1">
    <citation type="journal article" date="2014" name="Int. J. Syst. Evol. Microbiol.">
        <title>Complete genome sequence of Corynebacterium casei LMG S-19264T (=DSM 44701T), isolated from a smear-ripened cheese.</title>
        <authorList>
            <consortium name="US DOE Joint Genome Institute (JGI-PGF)"/>
            <person name="Walter F."/>
            <person name="Albersmeier A."/>
            <person name="Kalinowski J."/>
            <person name="Ruckert C."/>
        </authorList>
    </citation>
    <scope>NUCLEOTIDE SEQUENCE</scope>
    <source>
        <strain evidence="2">KCTC 32020</strain>
    </source>
</reference>
<keyword evidence="1" id="KW-0812">Transmembrane</keyword>
<feature type="transmembrane region" description="Helical" evidence="1">
    <location>
        <begin position="36"/>
        <end position="64"/>
    </location>
</feature>
<name>A0A918YX43_9GAMM</name>
<keyword evidence="3" id="KW-1185">Reference proteome</keyword>
<reference evidence="2" key="2">
    <citation type="submission" date="2020-09" db="EMBL/GenBank/DDBJ databases">
        <authorList>
            <person name="Sun Q."/>
            <person name="Kim S."/>
        </authorList>
    </citation>
    <scope>NUCLEOTIDE SEQUENCE</scope>
    <source>
        <strain evidence="2">KCTC 32020</strain>
    </source>
</reference>